<reference evidence="2" key="1">
    <citation type="submission" date="2020-10" db="EMBL/GenBank/DDBJ databases">
        <authorList>
            <person name="Kikuchi T."/>
        </authorList>
    </citation>
    <scope>NUCLEOTIDE SEQUENCE</scope>
    <source>
        <strain evidence="2">NKZ352</strain>
    </source>
</reference>
<feature type="transmembrane region" description="Helical" evidence="1">
    <location>
        <begin position="85"/>
        <end position="109"/>
    </location>
</feature>
<gene>
    <name evidence="2" type="ORF">CAUJ_LOCUS8342</name>
</gene>
<dbReference type="AlphaFoldDB" id="A0A8S1H927"/>
<keyword evidence="3" id="KW-1185">Reference proteome</keyword>
<evidence type="ECO:0000313" key="3">
    <source>
        <dbReference type="Proteomes" id="UP000835052"/>
    </source>
</evidence>
<feature type="transmembrane region" description="Helical" evidence="1">
    <location>
        <begin position="12"/>
        <end position="34"/>
    </location>
</feature>
<dbReference type="Proteomes" id="UP000835052">
    <property type="component" value="Unassembled WGS sequence"/>
</dbReference>
<proteinExistence type="predicted"/>
<feature type="transmembrane region" description="Helical" evidence="1">
    <location>
        <begin position="46"/>
        <end position="65"/>
    </location>
</feature>
<keyword evidence="1" id="KW-0812">Transmembrane</keyword>
<keyword evidence="1" id="KW-1133">Transmembrane helix</keyword>
<keyword evidence="1" id="KW-0472">Membrane</keyword>
<organism evidence="2 3">
    <name type="scientific">Caenorhabditis auriculariae</name>
    <dbReference type="NCBI Taxonomy" id="2777116"/>
    <lineage>
        <taxon>Eukaryota</taxon>
        <taxon>Metazoa</taxon>
        <taxon>Ecdysozoa</taxon>
        <taxon>Nematoda</taxon>
        <taxon>Chromadorea</taxon>
        <taxon>Rhabditida</taxon>
        <taxon>Rhabditina</taxon>
        <taxon>Rhabditomorpha</taxon>
        <taxon>Rhabditoidea</taxon>
        <taxon>Rhabditidae</taxon>
        <taxon>Peloderinae</taxon>
        <taxon>Caenorhabditis</taxon>
    </lineage>
</organism>
<accession>A0A8S1H927</accession>
<feature type="transmembrane region" description="Helical" evidence="1">
    <location>
        <begin position="121"/>
        <end position="142"/>
    </location>
</feature>
<name>A0A8S1H927_9PELO</name>
<evidence type="ECO:0000256" key="1">
    <source>
        <dbReference type="SAM" id="Phobius"/>
    </source>
</evidence>
<protein>
    <submittedName>
        <fullName evidence="2">Uncharacterized protein</fullName>
    </submittedName>
</protein>
<comment type="caution">
    <text evidence="2">The sequence shown here is derived from an EMBL/GenBank/DDBJ whole genome shotgun (WGS) entry which is preliminary data.</text>
</comment>
<sequence>MSKSKVILTEYLFHLVVVNIILSEAAGMANKLLALDIYILDKAARYVTLLISVFFTVLSTAVANHDSQFIIIYRDSFAYTQGVNWALHIALFFVPVLTVMTSVYARFNFPTQNLKVIHFKLWVDMLTFGACFGLVGFFFQFVC</sequence>
<evidence type="ECO:0000313" key="2">
    <source>
        <dbReference type="EMBL" id="CAD6192423.1"/>
    </source>
</evidence>
<dbReference type="EMBL" id="CAJGYM010000027">
    <property type="protein sequence ID" value="CAD6192423.1"/>
    <property type="molecule type" value="Genomic_DNA"/>
</dbReference>